<dbReference type="RefSeq" id="WP_012500130.1">
    <property type="nucleotide sequence ID" value="NC_011026.1"/>
</dbReference>
<dbReference type="GO" id="GO:0009245">
    <property type="term" value="P:lipid A biosynthetic process"/>
    <property type="evidence" value="ECO:0007669"/>
    <property type="project" value="UniProtKB-UniRule"/>
</dbReference>
<evidence type="ECO:0000256" key="6">
    <source>
        <dbReference type="ARBA" id="ARBA00022556"/>
    </source>
</evidence>
<name>B3QSJ9_CHLT3</name>
<evidence type="ECO:0000256" key="13">
    <source>
        <dbReference type="HAMAP-Rule" id="MF_00409"/>
    </source>
</evidence>
<keyword evidence="5 13" id="KW-0444">Lipid biosynthesis</keyword>
<evidence type="ECO:0000256" key="9">
    <source>
        <dbReference type="ARBA" id="ARBA00022777"/>
    </source>
</evidence>
<keyword evidence="7 13" id="KW-0808">Transferase</keyword>
<dbReference type="eggNOG" id="COG1663">
    <property type="taxonomic scope" value="Bacteria"/>
</dbReference>
<dbReference type="NCBIfam" id="TIGR00682">
    <property type="entry name" value="lpxK"/>
    <property type="match status" value="1"/>
</dbReference>
<keyword evidence="8 13" id="KW-0547">Nucleotide-binding</keyword>
<comment type="similarity">
    <text evidence="13">Belongs to the LpxK family.</text>
</comment>
<reference evidence="14 15" key="1">
    <citation type="submission" date="2008-06" db="EMBL/GenBank/DDBJ databases">
        <title>Complete sequence of Chloroherpeton thalassium ATCC 35110.</title>
        <authorList>
            <consortium name="US DOE Joint Genome Institute"/>
            <person name="Lucas S."/>
            <person name="Copeland A."/>
            <person name="Lapidus A."/>
            <person name="Glavina del Rio T."/>
            <person name="Dalin E."/>
            <person name="Tice H."/>
            <person name="Bruce D."/>
            <person name="Goodwin L."/>
            <person name="Pitluck S."/>
            <person name="Schmutz J."/>
            <person name="Larimer F."/>
            <person name="Land M."/>
            <person name="Hauser L."/>
            <person name="Kyrpides N."/>
            <person name="Mikhailova N."/>
            <person name="Liu Z."/>
            <person name="Li T."/>
            <person name="Zhao F."/>
            <person name="Overmann J."/>
            <person name="Bryant D.A."/>
            <person name="Richardson P."/>
        </authorList>
    </citation>
    <scope>NUCLEOTIDE SEQUENCE [LARGE SCALE GENOMIC DNA]</scope>
    <source>
        <strain evidence="15">ATCC 35110 / GB-78</strain>
    </source>
</reference>
<dbReference type="Proteomes" id="UP000001208">
    <property type="component" value="Chromosome"/>
</dbReference>
<dbReference type="SUPFAM" id="SSF52540">
    <property type="entry name" value="P-loop containing nucleoside triphosphate hydrolases"/>
    <property type="match status" value="1"/>
</dbReference>
<dbReference type="STRING" id="517418.Ctha_1588"/>
<sequence length="357" mass="40667">MRLIFFPISRLYAAIMSLRNLLFDWQIFRSWRAPLPVLAVGNISAGGTGKTPFVDWIVKFYHGMGIRVAIVSRGYKRKSKGTLIVSEGAGKPCVSSAEAGDEPFMLAMKNPFAMVVVSEKRKDGIEKLLALPKNLQPQLIILDDAFQHRQVHRDLNFLVIHAAKSPFKDAVLPLGRLRESVSGICRADMILISKIQSKKNVDTLEKDLFLYEKPILKSRIKVCGLRHFFSEKMISLEEFSSNLPAFFAFSGIGDAENFIQTLQKSGLSVQGERHFPDHYDFQHEDITNLFSEAAKNKIDWFVSTEKDFYRLKSDDALFQLFQNKACYYLEIEFEIDEGRLVLEKSLKALTLPRHAQP</sequence>
<feature type="binding site" evidence="13">
    <location>
        <begin position="44"/>
        <end position="51"/>
    </location>
    <ligand>
        <name>ATP</name>
        <dbReference type="ChEBI" id="CHEBI:30616"/>
    </ligand>
</feature>
<comment type="pathway">
    <text evidence="2 13">Glycolipid biosynthesis; lipid IV(A) biosynthesis; lipid IV(A) from (3R)-3-hydroxytetradecanoyl-[acyl-carrier-protein] and UDP-N-acetyl-alpha-D-glucosamine: step 6/6.</text>
</comment>
<dbReference type="Pfam" id="PF02606">
    <property type="entry name" value="LpxK"/>
    <property type="match status" value="1"/>
</dbReference>
<protein>
    <recommendedName>
        <fullName evidence="4 13">Tetraacyldisaccharide 4'-kinase</fullName>
        <ecNumber evidence="3 13">2.7.1.130</ecNumber>
    </recommendedName>
    <alternativeName>
        <fullName evidence="12 13">Lipid A 4'-kinase</fullName>
    </alternativeName>
</protein>
<evidence type="ECO:0000256" key="11">
    <source>
        <dbReference type="ARBA" id="ARBA00023098"/>
    </source>
</evidence>
<accession>B3QSJ9</accession>
<gene>
    <name evidence="13" type="primary">lpxK</name>
    <name evidence="14" type="ordered locus">Ctha_1588</name>
</gene>
<dbReference type="PANTHER" id="PTHR42724:SF1">
    <property type="entry name" value="TETRAACYLDISACCHARIDE 4'-KINASE, MITOCHONDRIAL-RELATED"/>
    <property type="match status" value="1"/>
</dbReference>
<evidence type="ECO:0000256" key="8">
    <source>
        <dbReference type="ARBA" id="ARBA00022741"/>
    </source>
</evidence>
<dbReference type="PANTHER" id="PTHR42724">
    <property type="entry name" value="TETRAACYLDISACCHARIDE 4'-KINASE"/>
    <property type="match status" value="1"/>
</dbReference>
<dbReference type="GO" id="GO:0009029">
    <property type="term" value="F:lipid-A 4'-kinase activity"/>
    <property type="evidence" value="ECO:0007669"/>
    <property type="project" value="UniProtKB-UniRule"/>
</dbReference>
<evidence type="ECO:0000256" key="12">
    <source>
        <dbReference type="ARBA" id="ARBA00029757"/>
    </source>
</evidence>
<dbReference type="KEGG" id="cts:Ctha_1588"/>
<dbReference type="AlphaFoldDB" id="B3QSJ9"/>
<dbReference type="UniPathway" id="UPA00359">
    <property type="reaction ID" value="UER00482"/>
</dbReference>
<evidence type="ECO:0000256" key="2">
    <source>
        <dbReference type="ARBA" id="ARBA00004870"/>
    </source>
</evidence>
<dbReference type="InterPro" id="IPR003758">
    <property type="entry name" value="LpxK"/>
</dbReference>
<evidence type="ECO:0000256" key="1">
    <source>
        <dbReference type="ARBA" id="ARBA00002274"/>
    </source>
</evidence>
<comment type="catalytic activity">
    <reaction evidence="13">
        <text>a lipid A disaccharide + ATP = a lipid IVA + ADP + H(+)</text>
        <dbReference type="Rhea" id="RHEA:67840"/>
        <dbReference type="ChEBI" id="CHEBI:15378"/>
        <dbReference type="ChEBI" id="CHEBI:30616"/>
        <dbReference type="ChEBI" id="CHEBI:176343"/>
        <dbReference type="ChEBI" id="CHEBI:176425"/>
        <dbReference type="ChEBI" id="CHEBI:456216"/>
        <dbReference type="EC" id="2.7.1.130"/>
    </reaction>
</comment>
<evidence type="ECO:0000256" key="5">
    <source>
        <dbReference type="ARBA" id="ARBA00022516"/>
    </source>
</evidence>
<keyword evidence="9 13" id="KW-0418">Kinase</keyword>
<evidence type="ECO:0000313" key="14">
    <source>
        <dbReference type="EMBL" id="ACF14046.1"/>
    </source>
</evidence>
<evidence type="ECO:0000256" key="7">
    <source>
        <dbReference type="ARBA" id="ARBA00022679"/>
    </source>
</evidence>
<keyword evidence="6 13" id="KW-0441">Lipid A biosynthesis</keyword>
<organism evidence="14 15">
    <name type="scientific">Chloroherpeton thalassium (strain ATCC 35110 / GB-78)</name>
    <dbReference type="NCBI Taxonomy" id="517418"/>
    <lineage>
        <taxon>Bacteria</taxon>
        <taxon>Pseudomonadati</taxon>
        <taxon>Chlorobiota</taxon>
        <taxon>Chlorobiia</taxon>
        <taxon>Chlorobiales</taxon>
        <taxon>Chloroherpetonaceae</taxon>
        <taxon>Chloroherpeton</taxon>
    </lineage>
</organism>
<dbReference type="HOGENOM" id="CLU_038816_6_0_10"/>
<keyword evidence="15" id="KW-1185">Reference proteome</keyword>
<dbReference type="HAMAP" id="MF_00409">
    <property type="entry name" value="LpxK"/>
    <property type="match status" value="1"/>
</dbReference>
<evidence type="ECO:0000313" key="15">
    <source>
        <dbReference type="Proteomes" id="UP000001208"/>
    </source>
</evidence>
<dbReference type="GO" id="GO:0009244">
    <property type="term" value="P:lipopolysaccharide core region biosynthetic process"/>
    <property type="evidence" value="ECO:0007669"/>
    <property type="project" value="TreeGrafter"/>
</dbReference>
<dbReference type="InterPro" id="IPR027417">
    <property type="entry name" value="P-loop_NTPase"/>
</dbReference>
<dbReference type="GO" id="GO:0005524">
    <property type="term" value="F:ATP binding"/>
    <property type="evidence" value="ECO:0007669"/>
    <property type="project" value="UniProtKB-UniRule"/>
</dbReference>
<keyword evidence="10 13" id="KW-0067">ATP-binding</keyword>
<dbReference type="EC" id="2.7.1.130" evidence="3 13"/>
<dbReference type="GO" id="GO:0005886">
    <property type="term" value="C:plasma membrane"/>
    <property type="evidence" value="ECO:0007669"/>
    <property type="project" value="TreeGrafter"/>
</dbReference>
<evidence type="ECO:0000256" key="10">
    <source>
        <dbReference type="ARBA" id="ARBA00022840"/>
    </source>
</evidence>
<evidence type="ECO:0000256" key="4">
    <source>
        <dbReference type="ARBA" id="ARBA00016436"/>
    </source>
</evidence>
<dbReference type="EMBL" id="CP001100">
    <property type="protein sequence ID" value="ACF14046.1"/>
    <property type="molecule type" value="Genomic_DNA"/>
</dbReference>
<dbReference type="OrthoDB" id="9766423at2"/>
<comment type="function">
    <text evidence="1 13">Transfers the gamma-phosphate of ATP to the 4'-position of a tetraacyldisaccharide 1-phosphate intermediate (termed DS-1-P) to form tetraacyldisaccharide 1,4'-bis-phosphate (lipid IVA).</text>
</comment>
<keyword evidence="11 13" id="KW-0443">Lipid metabolism</keyword>
<evidence type="ECO:0000256" key="3">
    <source>
        <dbReference type="ARBA" id="ARBA00012071"/>
    </source>
</evidence>
<proteinExistence type="inferred from homology"/>